<evidence type="ECO:0000259" key="6">
    <source>
        <dbReference type="PROSITE" id="PS50966"/>
    </source>
</evidence>
<reference evidence="7" key="2">
    <citation type="journal article" date="2024" name="Plant">
        <title>Genomic evolution and insights into agronomic trait innovations of Sesamum species.</title>
        <authorList>
            <person name="Miao H."/>
            <person name="Wang L."/>
            <person name="Qu L."/>
            <person name="Liu H."/>
            <person name="Sun Y."/>
            <person name="Le M."/>
            <person name="Wang Q."/>
            <person name="Wei S."/>
            <person name="Zheng Y."/>
            <person name="Lin W."/>
            <person name="Duan Y."/>
            <person name="Cao H."/>
            <person name="Xiong S."/>
            <person name="Wang X."/>
            <person name="Wei L."/>
            <person name="Li C."/>
            <person name="Ma Q."/>
            <person name="Ju M."/>
            <person name="Zhao R."/>
            <person name="Li G."/>
            <person name="Mu C."/>
            <person name="Tian Q."/>
            <person name="Mei H."/>
            <person name="Zhang T."/>
            <person name="Gao T."/>
            <person name="Zhang H."/>
        </authorList>
    </citation>
    <scope>NUCLEOTIDE SEQUENCE</scope>
    <source>
        <strain evidence="7">G02</strain>
    </source>
</reference>
<sequence>MEKYSGEICPNILKKVNKQQQIARNCFVRWCGGTKYEVDYYINTFVVDLQKKTCTCGLFQFTAYPCPHACSAIAAKRSKLENYVDDCYKKACYLKAYEEVIHVVPGARDYINTTYQLLQPPKIKKKLGRPKKMRKKGPDEVQTSNCRKGLSHTCNKCFEVGYNKKSCKTIAHPKSKFYQGPTQYHDEVLTSRHDAPPLSQDGAGDSQPQTQPFKNKSASQQVGYEGRRNVALLGRRNPDPSPAVPPPTVPSSIMEEGASTTIRSKNKRSTITEVLQNIRDRSRRRPWRP</sequence>
<name>A0AAW2QHT3_SESRA</name>
<protein>
    <recommendedName>
        <fullName evidence="6">SWIM-type domain-containing protein</fullName>
    </recommendedName>
</protein>
<feature type="region of interest" description="Disordered" evidence="5">
    <location>
        <begin position="192"/>
        <end position="289"/>
    </location>
</feature>
<dbReference type="PANTHER" id="PTHR31973">
    <property type="entry name" value="POLYPROTEIN, PUTATIVE-RELATED"/>
    <property type="match status" value="1"/>
</dbReference>
<evidence type="ECO:0000256" key="5">
    <source>
        <dbReference type="SAM" id="MobiDB-lite"/>
    </source>
</evidence>
<evidence type="ECO:0000256" key="2">
    <source>
        <dbReference type="ARBA" id="ARBA00022771"/>
    </source>
</evidence>
<dbReference type="InterPro" id="IPR006564">
    <property type="entry name" value="Znf_PMZ"/>
</dbReference>
<evidence type="ECO:0000313" key="7">
    <source>
        <dbReference type="EMBL" id="KAL0367400.1"/>
    </source>
</evidence>
<proteinExistence type="predicted"/>
<keyword evidence="1" id="KW-0479">Metal-binding</keyword>
<keyword evidence="3" id="KW-0862">Zinc</keyword>
<dbReference type="GO" id="GO:0008270">
    <property type="term" value="F:zinc ion binding"/>
    <property type="evidence" value="ECO:0007669"/>
    <property type="project" value="UniProtKB-KW"/>
</dbReference>
<evidence type="ECO:0000256" key="1">
    <source>
        <dbReference type="ARBA" id="ARBA00022723"/>
    </source>
</evidence>
<dbReference type="AlphaFoldDB" id="A0AAW2QHT3"/>
<dbReference type="EMBL" id="JACGWJ010000015">
    <property type="protein sequence ID" value="KAL0367400.1"/>
    <property type="molecule type" value="Genomic_DNA"/>
</dbReference>
<dbReference type="Pfam" id="PF04434">
    <property type="entry name" value="SWIM"/>
    <property type="match status" value="1"/>
</dbReference>
<evidence type="ECO:0000256" key="3">
    <source>
        <dbReference type="ARBA" id="ARBA00022833"/>
    </source>
</evidence>
<feature type="compositionally biased region" description="Polar residues" evidence="5">
    <location>
        <begin position="258"/>
        <end position="275"/>
    </location>
</feature>
<reference evidence="7" key="1">
    <citation type="submission" date="2020-06" db="EMBL/GenBank/DDBJ databases">
        <authorList>
            <person name="Li T."/>
            <person name="Hu X."/>
            <person name="Zhang T."/>
            <person name="Song X."/>
            <person name="Zhang H."/>
            <person name="Dai N."/>
            <person name="Sheng W."/>
            <person name="Hou X."/>
            <person name="Wei L."/>
        </authorList>
    </citation>
    <scope>NUCLEOTIDE SEQUENCE</scope>
    <source>
        <strain evidence="7">G02</strain>
        <tissue evidence="7">Leaf</tissue>
    </source>
</reference>
<dbReference type="InterPro" id="IPR007527">
    <property type="entry name" value="Znf_SWIM"/>
</dbReference>
<comment type="caution">
    <text evidence="7">The sequence shown here is derived from an EMBL/GenBank/DDBJ whole genome shotgun (WGS) entry which is preliminary data.</text>
</comment>
<dbReference type="SMART" id="SM00575">
    <property type="entry name" value="ZnF_PMZ"/>
    <property type="match status" value="1"/>
</dbReference>
<dbReference type="PANTHER" id="PTHR31973:SF187">
    <property type="entry name" value="MUTATOR TRANSPOSASE MUDRA PROTEIN"/>
    <property type="match status" value="1"/>
</dbReference>
<feature type="compositionally biased region" description="Pro residues" evidence="5">
    <location>
        <begin position="239"/>
        <end position="249"/>
    </location>
</feature>
<organism evidence="7">
    <name type="scientific">Sesamum radiatum</name>
    <name type="common">Black benniseed</name>
    <dbReference type="NCBI Taxonomy" id="300843"/>
    <lineage>
        <taxon>Eukaryota</taxon>
        <taxon>Viridiplantae</taxon>
        <taxon>Streptophyta</taxon>
        <taxon>Embryophyta</taxon>
        <taxon>Tracheophyta</taxon>
        <taxon>Spermatophyta</taxon>
        <taxon>Magnoliopsida</taxon>
        <taxon>eudicotyledons</taxon>
        <taxon>Gunneridae</taxon>
        <taxon>Pentapetalae</taxon>
        <taxon>asterids</taxon>
        <taxon>lamiids</taxon>
        <taxon>Lamiales</taxon>
        <taxon>Pedaliaceae</taxon>
        <taxon>Sesamum</taxon>
    </lineage>
</organism>
<gene>
    <name evidence="7" type="ORF">Sradi_3630100</name>
</gene>
<accession>A0AAW2QHT3</accession>
<keyword evidence="2 4" id="KW-0863">Zinc-finger</keyword>
<feature type="domain" description="SWIM-type" evidence="6">
    <location>
        <begin position="45"/>
        <end position="77"/>
    </location>
</feature>
<evidence type="ECO:0000256" key="4">
    <source>
        <dbReference type="PROSITE-ProRule" id="PRU00325"/>
    </source>
</evidence>
<dbReference type="PROSITE" id="PS50966">
    <property type="entry name" value="ZF_SWIM"/>
    <property type="match status" value="1"/>
</dbReference>
<feature type="compositionally biased region" description="Polar residues" evidence="5">
    <location>
        <begin position="206"/>
        <end position="222"/>
    </location>
</feature>